<dbReference type="GO" id="GO:0061599">
    <property type="term" value="F:molybdopterin molybdotransferase activity"/>
    <property type="evidence" value="ECO:0007669"/>
    <property type="project" value="UniProtKB-UniRule"/>
</dbReference>
<evidence type="ECO:0000256" key="7">
    <source>
        <dbReference type="ARBA" id="ARBA00022723"/>
    </source>
</evidence>
<dbReference type="Proteomes" id="UP000567795">
    <property type="component" value="Unassembled WGS sequence"/>
</dbReference>
<feature type="compositionally biased region" description="Low complexity" evidence="12">
    <location>
        <begin position="8"/>
        <end position="28"/>
    </location>
</feature>
<evidence type="ECO:0000256" key="6">
    <source>
        <dbReference type="ARBA" id="ARBA00022679"/>
    </source>
</evidence>
<evidence type="ECO:0000256" key="4">
    <source>
        <dbReference type="ARBA" id="ARBA00010763"/>
    </source>
</evidence>
<dbReference type="GO" id="GO:0005829">
    <property type="term" value="C:cytosol"/>
    <property type="evidence" value="ECO:0007669"/>
    <property type="project" value="TreeGrafter"/>
</dbReference>
<dbReference type="Pfam" id="PF03453">
    <property type="entry name" value="MoeA_N"/>
    <property type="match status" value="1"/>
</dbReference>
<keyword evidence="9 11" id="KW-0501">Molybdenum cofactor biosynthesis</keyword>
<comment type="similarity">
    <text evidence="4 11">Belongs to the MoeA family.</text>
</comment>
<sequence length="467" mass="48254">MSADQRTSPGSSGEPAGAAGMPGASGAGRLEPVERHLERVLSAIRPLAPLDMQVLDAHGCLLAEDVTAPGNVPPFDNSSMDGYAVRAADLAGAERRTPVVLTVLGDVPAGASDLPRITPGTCARIMTGAPMPPGADSVVPVEWTDGGSGGDAAADTMAPATAAPVLTGPSGGPAGDGGGRVRVFRQPEYGSFVRRSGSDVERGEVVLSAGTVLTPSRIGLLCAVRRNLVKVRPRPRVSILSTGSELTHPADEPVPGRIPDANSFMLTAAAREAGALAFRAGCVPDDPAELTETLEDQLIRSDLVVTSGGVSVGAYDVVKQVFADLGEVSFHRLAMQPGKPQGFGTIGPDATPLFALPGNPVSAFVSFELFVRPAIRRMMGMEQVHRPVVRARLDAPITGSPEGRRQYARGRYVPPMPGEITGTVTPVGGSGSHLLGALARANALVVVDEWTTSAPMGQLVDVMLLQE</sequence>
<evidence type="ECO:0000256" key="8">
    <source>
        <dbReference type="ARBA" id="ARBA00022842"/>
    </source>
</evidence>
<dbReference type="UniPathway" id="UPA00344"/>
<dbReference type="AlphaFoldDB" id="A0A853A2T2"/>
<keyword evidence="5 11" id="KW-0500">Molybdenum</keyword>
<dbReference type="NCBIfam" id="TIGR00177">
    <property type="entry name" value="molyb_syn"/>
    <property type="match status" value="1"/>
</dbReference>
<protein>
    <recommendedName>
        <fullName evidence="11">Molybdopterin molybdenumtransferase</fullName>
        <ecNumber evidence="11">2.10.1.1</ecNumber>
    </recommendedName>
</protein>
<dbReference type="Gene3D" id="3.40.980.10">
    <property type="entry name" value="MoaB/Mog-like domain"/>
    <property type="match status" value="1"/>
</dbReference>
<evidence type="ECO:0000256" key="11">
    <source>
        <dbReference type="RuleBase" id="RU365090"/>
    </source>
</evidence>
<evidence type="ECO:0000256" key="10">
    <source>
        <dbReference type="ARBA" id="ARBA00047317"/>
    </source>
</evidence>
<evidence type="ECO:0000256" key="1">
    <source>
        <dbReference type="ARBA" id="ARBA00001946"/>
    </source>
</evidence>
<feature type="region of interest" description="Disordered" evidence="12">
    <location>
        <begin position="1"/>
        <end position="28"/>
    </location>
</feature>
<dbReference type="Gene3D" id="2.170.190.11">
    <property type="entry name" value="Molybdopterin biosynthesis moea protein, domain 3"/>
    <property type="match status" value="1"/>
</dbReference>
<accession>A0A853A2T2</accession>
<dbReference type="PANTHER" id="PTHR10192">
    <property type="entry name" value="MOLYBDOPTERIN BIOSYNTHESIS PROTEIN"/>
    <property type="match status" value="1"/>
</dbReference>
<comment type="caution">
    <text evidence="14">The sequence shown here is derived from an EMBL/GenBank/DDBJ whole genome shotgun (WGS) entry which is preliminary data.</text>
</comment>
<dbReference type="Pfam" id="PF00994">
    <property type="entry name" value="MoCF_biosynth"/>
    <property type="match status" value="1"/>
</dbReference>
<dbReference type="SUPFAM" id="SSF53218">
    <property type="entry name" value="Molybdenum cofactor biosynthesis proteins"/>
    <property type="match status" value="1"/>
</dbReference>
<comment type="catalytic activity">
    <reaction evidence="10">
        <text>adenylyl-molybdopterin + molybdate = Mo-molybdopterin + AMP + H(+)</text>
        <dbReference type="Rhea" id="RHEA:35047"/>
        <dbReference type="ChEBI" id="CHEBI:15378"/>
        <dbReference type="ChEBI" id="CHEBI:36264"/>
        <dbReference type="ChEBI" id="CHEBI:62727"/>
        <dbReference type="ChEBI" id="CHEBI:71302"/>
        <dbReference type="ChEBI" id="CHEBI:456215"/>
        <dbReference type="EC" id="2.10.1.1"/>
    </reaction>
</comment>
<dbReference type="Pfam" id="PF03454">
    <property type="entry name" value="MoeA_C"/>
    <property type="match status" value="1"/>
</dbReference>
<dbReference type="RefSeq" id="WP_179816725.1">
    <property type="nucleotide sequence ID" value="NZ_JACBZD010000002.1"/>
</dbReference>
<dbReference type="FunFam" id="3.40.980.10:FF:000004">
    <property type="entry name" value="Molybdopterin molybdenumtransferase"/>
    <property type="match status" value="1"/>
</dbReference>
<evidence type="ECO:0000313" key="15">
    <source>
        <dbReference type="Proteomes" id="UP000567795"/>
    </source>
</evidence>
<evidence type="ECO:0000256" key="5">
    <source>
        <dbReference type="ARBA" id="ARBA00022505"/>
    </source>
</evidence>
<organism evidence="14 15">
    <name type="scientific">Allostreptomyces psammosilenae</name>
    <dbReference type="NCBI Taxonomy" id="1892865"/>
    <lineage>
        <taxon>Bacteria</taxon>
        <taxon>Bacillati</taxon>
        <taxon>Actinomycetota</taxon>
        <taxon>Actinomycetes</taxon>
        <taxon>Kitasatosporales</taxon>
        <taxon>Streptomycetaceae</taxon>
        <taxon>Allostreptomyces</taxon>
    </lineage>
</organism>
<name>A0A853A2T2_9ACTN</name>
<dbReference type="GO" id="GO:0006777">
    <property type="term" value="P:Mo-molybdopterin cofactor biosynthetic process"/>
    <property type="evidence" value="ECO:0007669"/>
    <property type="project" value="UniProtKB-UniRule"/>
</dbReference>
<dbReference type="Gene3D" id="2.40.340.10">
    <property type="entry name" value="MoeA, C-terminal, domain IV"/>
    <property type="match status" value="1"/>
</dbReference>
<dbReference type="InterPro" id="IPR036425">
    <property type="entry name" value="MoaB/Mog-like_dom_sf"/>
</dbReference>
<evidence type="ECO:0000313" key="14">
    <source>
        <dbReference type="EMBL" id="NYI07780.1"/>
    </source>
</evidence>
<dbReference type="NCBIfam" id="NF045515">
    <property type="entry name" value="Glp_gephyrin"/>
    <property type="match status" value="1"/>
</dbReference>
<comment type="pathway">
    <text evidence="3 11">Cofactor biosynthesis; molybdopterin biosynthesis.</text>
</comment>
<dbReference type="SMART" id="SM00852">
    <property type="entry name" value="MoCF_biosynth"/>
    <property type="match status" value="1"/>
</dbReference>
<keyword evidence="6 11" id="KW-0808">Transferase</keyword>
<feature type="domain" description="MoaB/Mog" evidence="13">
    <location>
        <begin position="238"/>
        <end position="377"/>
    </location>
</feature>
<proteinExistence type="inferred from homology"/>
<dbReference type="InterPro" id="IPR001453">
    <property type="entry name" value="MoaB/Mog_dom"/>
</dbReference>
<evidence type="ECO:0000256" key="3">
    <source>
        <dbReference type="ARBA" id="ARBA00005046"/>
    </source>
</evidence>
<evidence type="ECO:0000256" key="2">
    <source>
        <dbReference type="ARBA" id="ARBA00002901"/>
    </source>
</evidence>
<dbReference type="InterPro" id="IPR036135">
    <property type="entry name" value="MoeA_linker/N_sf"/>
</dbReference>
<keyword evidence="8 11" id="KW-0460">Magnesium</keyword>
<dbReference type="SUPFAM" id="SSF63882">
    <property type="entry name" value="MoeA N-terminal region -like"/>
    <property type="match status" value="1"/>
</dbReference>
<keyword evidence="15" id="KW-1185">Reference proteome</keyword>
<reference evidence="14 15" key="1">
    <citation type="submission" date="2020-07" db="EMBL/GenBank/DDBJ databases">
        <title>Sequencing the genomes of 1000 actinobacteria strains.</title>
        <authorList>
            <person name="Klenk H.-P."/>
        </authorList>
    </citation>
    <scope>NUCLEOTIDE SEQUENCE [LARGE SCALE GENOMIC DNA]</scope>
    <source>
        <strain evidence="14 15">DSM 42178</strain>
    </source>
</reference>
<evidence type="ECO:0000256" key="9">
    <source>
        <dbReference type="ARBA" id="ARBA00023150"/>
    </source>
</evidence>
<comment type="function">
    <text evidence="2 11">Catalyzes the insertion of molybdate into adenylated molybdopterin with the concomitant release of AMP.</text>
</comment>
<dbReference type="PANTHER" id="PTHR10192:SF5">
    <property type="entry name" value="GEPHYRIN"/>
    <property type="match status" value="1"/>
</dbReference>
<dbReference type="CDD" id="cd00887">
    <property type="entry name" value="MoeA"/>
    <property type="match status" value="1"/>
</dbReference>
<dbReference type="SUPFAM" id="SSF63867">
    <property type="entry name" value="MoeA C-terminal domain-like"/>
    <property type="match status" value="1"/>
</dbReference>
<dbReference type="Gene3D" id="3.90.105.10">
    <property type="entry name" value="Molybdopterin biosynthesis moea protein, domain 2"/>
    <property type="match status" value="1"/>
</dbReference>
<dbReference type="EMBL" id="JACBZD010000002">
    <property type="protein sequence ID" value="NYI07780.1"/>
    <property type="molecule type" value="Genomic_DNA"/>
</dbReference>
<evidence type="ECO:0000256" key="12">
    <source>
        <dbReference type="SAM" id="MobiDB-lite"/>
    </source>
</evidence>
<keyword evidence="7 11" id="KW-0479">Metal-binding</keyword>
<dbReference type="EC" id="2.10.1.1" evidence="11"/>
<dbReference type="InterPro" id="IPR036688">
    <property type="entry name" value="MoeA_C_domain_IV_sf"/>
</dbReference>
<dbReference type="InterPro" id="IPR005111">
    <property type="entry name" value="MoeA_C_domain_IV"/>
</dbReference>
<gene>
    <name evidence="14" type="ORF">FHU37_004809</name>
</gene>
<dbReference type="GO" id="GO:0046872">
    <property type="term" value="F:metal ion binding"/>
    <property type="evidence" value="ECO:0007669"/>
    <property type="project" value="UniProtKB-UniRule"/>
</dbReference>
<dbReference type="InterPro" id="IPR038987">
    <property type="entry name" value="MoeA-like"/>
</dbReference>
<dbReference type="InterPro" id="IPR005110">
    <property type="entry name" value="MoeA_linker/N"/>
</dbReference>
<comment type="cofactor">
    <cofactor evidence="1 11">
        <name>Mg(2+)</name>
        <dbReference type="ChEBI" id="CHEBI:18420"/>
    </cofactor>
</comment>
<evidence type="ECO:0000259" key="13">
    <source>
        <dbReference type="SMART" id="SM00852"/>
    </source>
</evidence>